<feature type="transmembrane region" description="Helical" evidence="1">
    <location>
        <begin position="369"/>
        <end position="387"/>
    </location>
</feature>
<protein>
    <recommendedName>
        <fullName evidence="2">Transposase IS4-like domain-containing protein</fullName>
    </recommendedName>
</protein>
<dbReference type="EMBL" id="LAZR01009736">
    <property type="protein sequence ID" value="KKM70865.1"/>
    <property type="molecule type" value="Genomic_DNA"/>
</dbReference>
<dbReference type="GO" id="GO:0003677">
    <property type="term" value="F:DNA binding"/>
    <property type="evidence" value="ECO:0007669"/>
    <property type="project" value="InterPro"/>
</dbReference>
<dbReference type="InterPro" id="IPR012337">
    <property type="entry name" value="RNaseH-like_sf"/>
</dbReference>
<evidence type="ECO:0000313" key="3">
    <source>
        <dbReference type="EMBL" id="KKM70865.1"/>
    </source>
</evidence>
<evidence type="ECO:0000259" key="2">
    <source>
        <dbReference type="Pfam" id="PF01609"/>
    </source>
</evidence>
<dbReference type="AlphaFoldDB" id="A0A0F9M2K6"/>
<dbReference type="PANTHER" id="PTHR33252:SF2">
    <property type="entry name" value="TRANSPOSASE IS4-LIKE DOMAIN-CONTAINING PROTEIN"/>
    <property type="match status" value="1"/>
</dbReference>
<sequence>MKEPNPTIESIGFNNIKGFPKEKRKTKIRNYFRTLRKEIYPHIKFKMRHNAKYSSDDILDLLTHTALNHDFTNNGSKTFGFTRENSPDGDTVLYHMKKHSAADYIRMFNKVNYRILWMAQNRGLLKGKLDVAIDFTDQLYYGKKDTPMIVGTKPQRGAHYAYKYATINIVEKGIRFTLLAIPKSQLVTMMHIVKTLIEYAKTKIDIGTVYLDRGFYSKDVMRYLDENDIKFLMPAPMNKRIVRVTEGVAAQTVIPLKIGIIQGRRGKERFKDPVEINLVVTEDSYGKRYFATNLNVIDGYGNYLLKKYKKRWGIETSYRMKNIFRTRTTSKNYAIRLFMFLFSVCLYNLWVLINAFVEAFIFKKALKKPYLTAKVFGAILISTGFYIDNGG</sequence>
<dbReference type="InterPro" id="IPR002559">
    <property type="entry name" value="Transposase_11"/>
</dbReference>
<feature type="domain" description="Transposase IS4-like" evidence="2">
    <location>
        <begin position="197"/>
        <end position="349"/>
    </location>
</feature>
<accession>A0A0F9M2K6</accession>
<dbReference type="SUPFAM" id="SSF53098">
    <property type="entry name" value="Ribonuclease H-like"/>
    <property type="match status" value="1"/>
</dbReference>
<gene>
    <name evidence="3" type="ORF">LCGC14_1436410</name>
</gene>
<dbReference type="GO" id="GO:0004803">
    <property type="term" value="F:transposase activity"/>
    <property type="evidence" value="ECO:0007669"/>
    <property type="project" value="InterPro"/>
</dbReference>
<keyword evidence="1" id="KW-1133">Transmembrane helix</keyword>
<proteinExistence type="predicted"/>
<reference evidence="3" key="1">
    <citation type="journal article" date="2015" name="Nature">
        <title>Complex archaea that bridge the gap between prokaryotes and eukaryotes.</title>
        <authorList>
            <person name="Spang A."/>
            <person name="Saw J.H."/>
            <person name="Jorgensen S.L."/>
            <person name="Zaremba-Niedzwiedzka K."/>
            <person name="Martijn J."/>
            <person name="Lind A.E."/>
            <person name="van Eijk R."/>
            <person name="Schleper C."/>
            <person name="Guy L."/>
            <person name="Ettema T.J."/>
        </authorList>
    </citation>
    <scope>NUCLEOTIDE SEQUENCE</scope>
</reference>
<comment type="caution">
    <text evidence="3">The sequence shown here is derived from an EMBL/GenBank/DDBJ whole genome shotgun (WGS) entry which is preliminary data.</text>
</comment>
<feature type="transmembrane region" description="Helical" evidence="1">
    <location>
        <begin position="333"/>
        <end position="357"/>
    </location>
</feature>
<name>A0A0F9M2K6_9ZZZZ</name>
<keyword evidence="1" id="KW-0812">Transmembrane</keyword>
<keyword evidence="1" id="KW-0472">Membrane</keyword>
<dbReference type="Pfam" id="PF01609">
    <property type="entry name" value="DDE_Tnp_1"/>
    <property type="match status" value="1"/>
</dbReference>
<dbReference type="PANTHER" id="PTHR33252">
    <property type="entry name" value="THIRD ORF IN TRANSPOSON ISC1160"/>
    <property type="match status" value="1"/>
</dbReference>
<evidence type="ECO:0000256" key="1">
    <source>
        <dbReference type="SAM" id="Phobius"/>
    </source>
</evidence>
<dbReference type="GO" id="GO:0006313">
    <property type="term" value="P:DNA transposition"/>
    <property type="evidence" value="ECO:0007669"/>
    <property type="project" value="InterPro"/>
</dbReference>
<organism evidence="3">
    <name type="scientific">marine sediment metagenome</name>
    <dbReference type="NCBI Taxonomy" id="412755"/>
    <lineage>
        <taxon>unclassified sequences</taxon>
        <taxon>metagenomes</taxon>
        <taxon>ecological metagenomes</taxon>
    </lineage>
</organism>